<evidence type="ECO:0000259" key="8">
    <source>
        <dbReference type="PROSITE" id="PS50928"/>
    </source>
</evidence>
<feature type="transmembrane region" description="Helical" evidence="7">
    <location>
        <begin position="215"/>
        <end position="239"/>
    </location>
</feature>
<organism evidence="9 11">
    <name type="scientific">Acetobacterium wieringae</name>
    <dbReference type="NCBI Taxonomy" id="52694"/>
    <lineage>
        <taxon>Bacteria</taxon>
        <taxon>Bacillati</taxon>
        <taxon>Bacillota</taxon>
        <taxon>Clostridia</taxon>
        <taxon>Eubacteriales</taxon>
        <taxon>Eubacteriaceae</taxon>
        <taxon>Acetobacterium</taxon>
    </lineage>
</organism>
<feature type="transmembrane region" description="Helical" evidence="7">
    <location>
        <begin position="125"/>
        <end position="153"/>
    </location>
</feature>
<dbReference type="EMBL" id="CP087994">
    <property type="protein sequence ID" value="UYO63583.1"/>
    <property type="molecule type" value="Genomic_DNA"/>
</dbReference>
<comment type="subcellular location">
    <subcellularLocation>
        <location evidence="1 7">Cell membrane</location>
        <topology evidence="1 7">Multi-pass membrane protein</topology>
    </subcellularLocation>
</comment>
<dbReference type="AlphaFoldDB" id="A0A1F2PKL0"/>
<dbReference type="PANTHER" id="PTHR30151:SF20">
    <property type="entry name" value="ABC TRANSPORTER PERMEASE PROTEIN HI_0355-RELATED"/>
    <property type="match status" value="1"/>
</dbReference>
<dbReference type="Proteomes" id="UP001163550">
    <property type="component" value="Chromosome"/>
</dbReference>
<sequence>MRKYQNTSDKLIPIVFLLTILILWEAAVNLGVVERYVLPSPTDIIAALIANGSDLMMHAGTTFFEGMTGLLVAVCLSLIMAIVMDLFPVVKKAIYPVLVMSQTVPIIVIAPLLAMWFGFGIAPKIFVVVLVCFFPITVSLIEGLQSVDGELINLVRSMGAKKRQIFTKIKFPSALPYFFSGLKIAATYSIMGAVIGEWLGGKAGLGVYMLRARHAFALDLVFASILVIVVLSIGLFYGIAGIQRVMMPWEKLKEEEE</sequence>
<reference evidence="10" key="2">
    <citation type="submission" date="2021-11" db="EMBL/GenBank/DDBJ databases">
        <title>Isoprene-degrading acetogen.</title>
        <authorList>
            <person name="Yang Y."/>
            <person name="Jin H."/>
            <person name="Yan J."/>
        </authorList>
    </citation>
    <scope>NUCLEOTIDE SEQUENCE</scope>
    <source>
        <strain evidence="10">Berkeley</strain>
    </source>
</reference>
<keyword evidence="4 7" id="KW-0812">Transmembrane</keyword>
<dbReference type="CDD" id="cd06261">
    <property type="entry name" value="TM_PBP2"/>
    <property type="match status" value="1"/>
</dbReference>
<dbReference type="Gene3D" id="1.10.3720.10">
    <property type="entry name" value="MetI-like"/>
    <property type="match status" value="1"/>
</dbReference>
<dbReference type="InterPro" id="IPR035906">
    <property type="entry name" value="MetI-like_sf"/>
</dbReference>
<protein>
    <submittedName>
        <fullName evidence="10">ABC transporter permease</fullName>
    </submittedName>
    <submittedName>
        <fullName evidence="9">Putative aliphatic sulfonates transport permease protein SsuC</fullName>
    </submittedName>
</protein>
<dbReference type="STRING" id="52694.ACWI_06610"/>
<feature type="transmembrane region" description="Helical" evidence="7">
    <location>
        <begin position="12"/>
        <end position="32"/>
    </location>
</feature>
<dbReference type="InterPro" id="IPR000515">
    <property type="entry name" value="MetI-like"/>
</dbReference>
<dbReference type="RefSeq" id="WP_070370013.1">
    <property type="nucleotide sequence ID" value="NZ_CABIIK010000034.1"/>
</dbReference>
<evidence type="ECO:0000313" key="9">
    <source>
        <dbReference type="EMBL" id="OFV71913.1"/>
    </source>
</evidence>
<proteinExistence type="inferred from homology"/>
<evidence type="ECO:0000256" key="4">
    <source>
        <dbReference type="ARBA" id="ARBA00022692"/>
    </source>
</evidence>
<feature type="transmembrane region" description="Helical" evidence="7">
    <location>
        <begin position="66"/>
        <end position="87"/>
    </location>
</feature>
<name>A0A1F2PKL0_9FIRM</name>
<keyword evidence="5 7" id="KW-1133">Transmembrane helix</keyword>
<accession>A0A1F2PKL0</accession>
<dbReference type="EMBL" id="LKEU01000014">
    <property type="protein sequence ID" value="OFV71913.1"/>
    <property type="molecule type" value="Genomic_DNA"/>
</dbReference>
<evidence type="ECO:0000313" key="11">
    <source>
        <dbReference type="Proteomes" id="UP000176244"/>
    </source>
</evidence>
<comment type="similarity">
    <text evidence="7">Belongs to the binding-protein-dependent transport system permease family.</text>
</comment>
<dbReference type="SUPFAM" id="SSF161098">
    <property type="entry name" value="MetI-like"/>
    <property type="match status" value="1"/>
</dbReference>
<evidence type="ECO:0000256" key="5">
    <source>
        <dbReference type="ARBA" id="ARBA00022989"/>
    </source>
</evidence>
<evidence type="ECO:0000256" key="7">
    <source>
        <dbReference type="RuleBase" id="RU363032"/>
    </source>
</evidence>
<evidence type="ECO:0000256" key="2">
    <source>
        <dbReference type="ARBA" id="ARBA00022448"/>
    </source>
</evidence>
<evidence type="ECO:0000256" key="3">
    <source>
        <dbReference type="ARBA" id="ARBA00022475"/>
    </source>
</evidence>
<evidence type="ECO:0000256" key="6">
    <source>
        <dbReference type="ARBA" id="ARBA00023136"/>
    </source>
</evidence>
<keyword evidence="3" id="KW-1003">Cell membrane</keyword>
<feature type="transmembrane region" description="Helical" evidence="7">
    <location>
        <begin position="174"/>
        <end position="195"/>
    </location>
</feature>
<feature type="transmembrane region" description="Helical" evidence="7">
    <location>
        <begin position="94"/>
        <end position="119"/>
    </location>
</feature>
<feature type="domain" description="ABC transmembrane type-1" evidence="8">
    <location>
        <begin position="59"/>
        <end position="237"/>
    </location>
</feature>
<dbReference type="PROSITE" id="PS50928">
    <property type="entry name" value="ABC_TM1"/>
    <property type="match status" value="1"/>
</dbReference>
<keyword evidence="2 7" id="KW-0813">Transport</keyword>
<keyword evidence="12" id="KW-1185">Reference proteome</keyword>
<keyword evidence="6 7" id="KW-0472">Membrane</keyword>
<dbReference type="OrthoDB" id="9804353at2"/>
<dbReference type="Proteomes" id="UP000176244">
    <property type="component" value="Unassembled WGS sequence"/>
</dbReference>
<dbReference type="GO" id="GO:0005886">
    <property type="term" value="C:plasma membrane"/>
    <property type="evidence" value="ECO:0007669"/>
    <property type="project" value="UniProtKB-SubCell"/>
</dbReference>
<dbReference type="Pfam" id="PF00528">
    <property type="entry name" value="BPD_transp_1"/>
    <property type="match status" value="1"/>
</dbReference>
<dbReference type="PANTHER" id="PTHR30151">
    <property type="entry name" value="ALKANE SULFONATE ABC TRANSPORTER-RELATED, MEMBRANE SUBUNIT"/>
    <property type="match status" value="1"/>
</dbReference>
<evidence type="ECO:0000313" key="12">
    <source>
        <dbReference type="Proteomes" id="UP001163550"/>
    </source>
</evidence>
<dbReference type="GO" id="GO:0055085">
    <property type="term" value="P:transmembrane transport"/>
    <property type="evidence" value="ECO:0007669"/>
    <property type="project" value="InterPro"/>
</dbReference>
<gene>
    <name evidence="9" type="primary">ssuC_1</name>
    <name evidence="9" type="ORF">ACWI_06610</name>
    <name evidence="10" type="ORF">LNN31_03885</name>
</gene>
<reference evidence="9 11" key="1">
    <citation type="submission" date="2015-09" db="EMBL/GenBank/DDBJ databases">
        <title>Genome sequence of Acetobacterium wieringae DSM 1911.</title>
        <authorList>
            <person name="Poehlein A."/>
            <person name="Bengelsdorf F.R."/>
            <person name="Schiel-Bengelsdorf B."/>
            <person name="Duerre P."/>
            <person name="Daniel R."/>
        </authorList>
    </citation>
    <scope>NUCLEOTIDE SEQUENCE [LARGE SCALE GENOMIC DNA]</scope>
    <source>
        <strain evidence="9 11">DSM 1911</strain>
    </source>
</reference>
<evidence type="ECO:0000313" key="10">
    <source>
        <dbReference type="EMBL" id="UYO63583.1"/>
    </source>
</evidence>
<evidence type="ECO:0000256" key="1">
    <source>
        <dbReference type="ARBA" id="ARBA00004651"/>
    </source>
</evidence>